<feature type="region of interest" description="Disordered" evidence="2">
    <location>
        <begin position="23"/>
        <end position="43"/>
    </location>
</feature>
<feature type="coiled-coil region" evidence="1">
    <location>
        <begin position="206"/>
        <end position="243"/>
    </location>
</feature>
<dbReference type="KEGG" id="eiv:EIN_155870"/>
<evidence type="ECO:0000313" key="4">
    <source>
        <dbReference type="Proteomes" id="UP000014680"/>
    </source>
</evidence>
<proteinExistence type="predicted"/>
<feature type="compositionally biased region" description="Low complexity" evidence="2">
    <location>
        <begin position="77"/>
        <end position="90"/>
    </location>
</feature>
<evidence type="ECO:0000256" key="2">
    <source>
        <dbReference type="SAM" id="MobiDB-lite"/>
    </source>
</evidence>
<evidence type="ECO:0000313" key="3">
    <source>
        <dbReference type="EMBL" id="ELP91460.1"/>
    </source>
</evidence>
<dbReference type="Proteomes" id="UP000014680">
    <property type="component" value="Unassembled WGS sequence"/>
</dbReference>
<sequence>MELSCCLCNCPIVLEEKLSLLNSNTNSESRTPLKTPEKTPEKLSPLITPRTIALGGQLLLSTPLPLPVKQNNLKMNNIINSDNSDTNDSTPETSGLSLSPPEILYTSPKYFERRGSLGRSFTKAIFKAKRKQCEHLLISPPTTEFFQWFTLMNEKYGEFKIPCAQCYEDVMESYKIDLESASHNIEMYQMTSCELFKNMIGVQDETETAETAVKMLEAEISTLERVNAQLVEEKRTLTQWSNRVNSHIKDSFLNEAKILDFTHNAKLSLFLQQTGLNDFSSVPLQKSIAWAQVFKKENIVPQTQTICLITRMRQKPINAILGIILTQLKVLASMLKYTYTTVTFKQNTPNKEVFLIDPKEFQTTNKKYLKCVLQHFLAMLNEIQTVLYEESSNVFFLIYNITSDSINGIDFLGYDAKKWPLALDSFLSNTEHCFKWIYKHYK</sequence>
<dbReference type="RefSeq" id="XP_004258231.1">
    <property type="nucleotide sequence ID" value="XM_004258183.1"/>
</dbReference>
<dbReference type="OrthoDB" id="29495at2759"/>
<keyword evidence="1" id="KW-0175">Coiled coil</keyword>
<dbReference type="AlphaFoldDB" id="A0A0A1U947"/>
<feature type="region of interest" description="Disordered" evidence="2">
    <location>
        <begin position="77"/>
        <end position="101"/>
    </location>
</feature>
<dbReference type="VEuPathDB" id="AmoebaDB:EIN_155870"/>
<name>A0A0A1U947_ENTIV</name>
<dbReference type="GeneID" id="14890317"/>
<protein>
    <submittedName>
        <fullName evidence="3">Uncharacterized protein</fullName>
    </submittedName>
</protein>
<dbReference type="EMBL" id="KB206474">
    <property type="protein sequence ID" value="ELP91460.1"/>
    <property type="molecule type" value="Genomic_DNA"/>
</dbReference>
<organism evidence="3 4">
    <name type="scientific">Entamoeba invadens IP1</name>
    <dbReference type="NCBI Taxonomy" id="370355"/>
    <lineage>
        <taxon>Eukaryota</taxon>
        <taxon>Amoebozoa</taxon>
        <taxon>Evosea</taxon>
        <taxon>Archamoebae</taxon>
        <taxon>Mastigamoebida</taxon>
        <taxon>Entamoebidae</taxon>
        <taxon>Entamoeba</taxon>
    </lineage>
</organism>
<accession>A0A0A1U947</accession>
<gene>
    <name evidence="3" type="ORF">EIN_155870</name>
</gene>
<dbReference type="OMA" id="QTICLIT"/>
<reference evidence="3 4" key="1">
    <citation type="submission" date="2012-10" db="EMBL/GenBank/DDBJ databases">
        <authorList>
            <person name="Zafar N."/>
            <person name="Inman J."/>
            <person name="Hall N."/>
            <person name="Lorenzi H."/>
            <person name="Caler E."/>
        </authorList>
    </citation>
    <scope>NUCLEOTIDE SEQUENCE [LARGE SCALE GENOMIC DNA]</scope>
    <source>
        <strain evidence="3 4">IP1</strain>
    </source>
</reference>
<evidence type="ECO:0000256" key="1">
    <source>
        <dbReference type="SAM" id="Coils"/>
    </source>
</evidence>
<keyword evidence="4" id="KW-1185">Reference proteome</keyword>